<reference evidence="11" key="2">
    <citation type="journal article" date="2023" name="Commun. Biol.">
        <title>Intrasexual cuticular hydrocarbon dimorphism in a wasp sheds light on hydrocarbon biosynthesis genes in Hymenoptera.</title>
        <authorList>
            <person name="Moris V.C."/>
            <person name="Podsiadlowski L."/>
            <person name="Martin S."/>
            <person name="Oeyen J.P."/>
            <person name="Donath A."/>
            <person name="Petersen M."/>
            <person name="Wilbrandt J."/>
            <person name="Misof B."/>
            <person name="Liedtke D."/>
            <person name="Thamm M."/>
            <person name="Scheiner R."/>
            <person name="Schmitt T."/>
            <person name="Niehuis O."/>
        </authorList>
    </citation>
    <scope>NUCLEOTIDE SEQUENCE</scope>
    <source>
        <strain evidence="11">GBR_01_08_01A</strain>
    </source>
</reference>
<keyword evidence="3 10" id="KW-0716">Sensory transduction</keyword>
<dbReference type="Proteomes" id="UP001258017">
    <property type="component" value="Unassembled WGS sequence"/>
</dbReference>
<keyword evidence="6 10" id="KW-1133">Transmembrane helix</keyword>
<sequence>MKKRCSGFDYGFSIIELGMSKLGVWPLQRNNLAFYDVRWSFVTAVNLIIALNLLTEICMGCGDVSNTLESFLILNASIHAICNCLFPKIHRKKLAENVNAAIEDWSCSSGPTKDEESRAIMRRYARASRFIGTSQLILGFMGCSFYFVSILVIQTHQVDETSNGTLQRRYIIPAKCFFDTVSNTEYNAILLLQMFQALTLLVTQWAVDSFFFGIVLHLCGQLDILKNCFSNFLDEECSTKEHRRKEFRAFVERHCRLINLAYNLEDVFHLSIMIQLLMNAYLIALTGFRLILSMRSSNNVETMKSLLFMKFTIMQSFLYTCAGDLLQGHSEDVFHTLWQKSWHDLPSPMIRNCAFVMMRSKKPLRISAGKFIYVSRITLMDIMKAAASYISFLQITI</sequence>
<evidence type="ECO:0000256" key="10">
    <source>
        <dbReference type="RuleBase" id="RU351113"/>
    </source>
</evidence>
<evidence type="ECO:0000256" key="8">
    <source>
        <dbReference type="ARBA" id="ARBA00023170"/>
    </source>
</evidence>
<comment type="subcellular location">
    <subcellularLocation>
        <location evidence="1 10">Cell membrane</location>
        <topology evidence="1 10">Multi-pass membrane protein</topology>
    </subcellularLocation>
</comment>
<keyword evidence="12" id="KW-1185">Reference proteome</keyword>
<keyword evidence="5 10" id="KW-0552">Olfaction</keyword>
<name>A0AAD9RY29_9HYME</name>
<evidence type="ECO:0000256" key="6">
    <source>
        <dbReference type="ARBA" id="ARBA00022989"/>
    </source>
</evidence>
<protein>
    <recommendedName>
        <fullName evidence="10">Odorant receptor</fullName>
    </recommendedName>
</protein>
<gene>
    <name evidence="11" type="ORF">KPH14_004140</name>
</gene>
<dbReference type="PANTHER" id="PTHR21137:SF35">
    <property type="entry name" value="ODORANT RECEPTOR 19A-RELATED"/>
    <property type="match status" value="1"/>
</dbReference>
<feature type="transmembrane region" description="Helical" evidence="10">
    <location>
        <begin position="130"/>
        <end position="153"/>
    </location>
</feature>
<comment type="caution">
    <text evidence="10">Lacks conserved residue(s) required for the propagation of feature annotation.</text>
</comment>
<keyword evidence="4 10" id="KW-0812">Transmembrane</keyword>
<keyword evidence="2" id="KW-1003">Cell membrane</keyword>
<keyword evidence="8 10" id="KW-0675">Receptor</keyword>
<proteinExistence type="inferred from homology"/>
<comment type="caution">
    <text evidence="11">The sequence shown here is derived from an EMBL/GenBank/DDBJ whole genome shotgun (WGS) entry which is preliminary data.</text>
</comment>
<evidence type="ECO:0000256" key="7">
    <source>
        <dbReference type="ARBA" id="ARBA00023136"/>
    </source>
</evidence>
<evidence type="ECO:0000256" key="4">
    <source>
        <dbReference type="ARBA" id="ARBA00022692"/>
    </source>
</evidence>
<dbReference type="Pfam" id="PF02949">
    <property type="entry name" value="7tm_6"/>
    <property type="match status" value="1"/>
</dbReference>
<dbReference type="EMBL" id="JAIFRP010000006">
    <property type="protein sequence ID" value="KAK2588075.1"/>
    <property type="molecule type" value="Genomic_DNA"/>
</dbReference>
<dbReference type="GO" id="GO:0007165">
    <property type="term" value="P:signal transduction"/>
    <property type="evidence" value="ECO:0007669"/>
    <property type="project" value="UniProtKB-KW"/>
</dbReference>
<feature type="transmembrane region" description="Helical" evidence="10">
    <location>
        <begin position="267"/>
        <end position="292"/>
    </location>
</feature>
<evidence type="ECO:0000256" key="9">
    <source>
        <dbReference type="ARBA" id="ARBA00023224"/>
    </source>
</evidence>
<reference evidence="11" key="1">
    <citation type="submission" date="2021-08" db="EMBL/GenBank/DDBJ databases">
        <authorList>
            <person name="Misof B."/>
            <person name="Oliver O."/>
            <person name="Podsiadlowski L."/>
            <person name="Donath A."/>
            <person name="Peters R."/>
            <person name="Mayer C."/>
            <person name="Rust J."/>
            <person name="Gunkel S."/>
            <person name="Lesny P."/>
            <person name="Martin S."/>
            <person name="Oeyen J.P."/>
            <person name="Petersen M."/>
            <person name="Panagiotis P."/>
            <person name="Wilbrandt J."/>
            <person name="Tanja T."/>
        </authorList>
    </citation>
    <scope>NUCLEOTIDE SEQUENCE</scope>
    <source>
        <strain evidence="11">GBR_01_08_01A</strain>
        <tissue evidence="11">Thorax + abdomen</tissue>
    </source>
</reference>
<evidence type="ECO:0000256" key="1">
    <source>
        <dbReference type="ARBA" id="ARBA00004651"/>
    </source>
</evidence>
<dbReference type="GO" id="GO:0004984">
    <property type="term" value="F:olfactory receptor activity"/>
    <property type="evidence" value="ECO:0007669"/>
    <property type="project" value="InterPro"/>
</dbReference>
<dbReference type="AlphaFoldDB" id="A0AAD9RY29"/>
<evidence type="ECO:0000313" key="12">
    <source>
        <dbReference type="Proteomes" id="UP001258017"/>
    </source>
</evidence>
<dbReference type="InterPro" id="IPR004117">
    <property type="entry name" value="7tm6_olfct_rcpt"/>
</dbReference>
<accession>A0AAD9RY29</accession>
<evidence type="ECO:0000256" key="2">
    <source>
        <dbReference type="ARBA" id="ARBA00022475"/>
    </source>
</evidence>
<evidence type="ECO:0000313" key="11">
    <source>
        <dbReference type="EMBL" id="KAK2588075.1"/>
    </source>
</evidence>
<keyword evidence="9 10" id="KW-0807">Transducer</keyword>
<evidence type="ECO:0000256" key="3">
    <source>
        <dbReference type="ARBA" id="ARBA00022606"/>
    </source>
</evidence>
<organism evidence="11 12">
    <name type="scientific">Odynerus spinipes</name>
    <dbReference type="NCBI Taxonomy" id="1348599"/>
    <lineage>
        <taxon>Eukaryota</taxon>
        <taxon>Metazoa</taxon>
        <taxon>Ecdysozoa</taxon>
        <taxon>Arthropoda</taxon>
        <taxon>Hexapoda</taxon>
        <taxon>Insecta</taxon>
        <taxon>Pterygota</taxon>
        <taxon>Neoptera</taxon>
        <taxon>Endopterygota</taxon>
        <taxon>Hymenoptera</taxon>
        <taxon>Apocrita</taxon>
        <taxon>Aculeata</taxon>
        <taxon>Vespoidea</taxon>
        <taxon>Vespidae</taxon>
        <taxon>Eumeninae</taxon>
        <taxon>Odynerus</taxon>
    </lineage>
</organism>
<dbReference type="GO" id="GO:0005549">
    <property type="term" value="F:odorant binding"/>
    <property type="evidence" value="ECO:0007669"/>
    <property type="project" value="InterPro"/>
</dbReference>
<keyword evidence="7 10" id="KW-0472">Membrane</keyword>
<evidence type="ECO:0000256" key="5">
    <source>
        <dbReference type="ARBA" id="ARBA00022725"/>
    </source>
</evidence>
<dbReference type="GO" id="GO:0005886">
    <property type="term" value="C:plasma membrane"/>
    <property type="evidence" value="ECO:0007669"/>
    <property type="project" value="UniProtKB-SubCell"/>
</dbReference>
<dbReference type="PANTHER" id="PTHR21137">
    <property type="entry name" value="ODORANT RECEPTOR"/>
    <property type="match status" value="1"/>
</dbReference>
<comment type="similarity">
    <text evidence="10">Belongs to the insect chemoreceptor superfamily. Heteromeric odorant receptor channel (TC 1.A.69) family.</text>
</comment>